<dbReference type="Gramene" id="AET5Gv20886000.4">
    <property type="protein sequence ID" value="AET5Gv20886000.4"/>
    <property type="gene ID" value="AET5Gv20886000"/>
</dbReference>
<reference evidence="2" key="2">
    <citation type="journal article" date="2017" name="Nat. Plants">
        <title>The Aegilops tauschii genome reveals multiple impacts of transposons.</title>
        <authorList>
            <person name="Zhao G."/>
            <person name="Zou C."/>
            <person name="Li K."/>
            <person name="Wang K."/>
            <person name="Li T."/>
            <person name="Gao L."/>
            <person name="Zhang X."/>
            <person name="Wang H."/>
            <person name="Yang Z."/>
            <person name="Liu X."/>
            <person name="Jiang W."/>
            <person name="Mao L."/>
            <person name="Kong X."/>
            <person name="Jiao Y."/>
            <person name="Jia J."/>
        </authorList>
    </citation>
    <scope>NUCLEOTIDE SEQUENCE [LARGE SCALE GENOMIC DNA]</scope>
    <source>
        <strain evidence="2">cv. AL8/78</strain>
    </source>
</reference>
<reference evidence="1" key="4">
    <citation type="submission" date="2019-03" db="UniProtKB">
        <authorList>
            <consortium name="EnsemblPlants"/>
        </authorList>
    </citation>
    <scope>IDENTIFICATION</scope>
</reference>
<reference evidence="1" key="3">
    <citation type="journal article" date="2017" name="Nature">
        <title>Genome sequence of the progenitor of the wheat D genome Aegilops tauschii.</title>
        <authorList>
            <person name="Luo M.C."/>
            <person name="Gu Y.Q."/>
            <person name="Puiu D."/>
            <person name="Wang H."/>
            <person name="Twardziok S.O."/>
            <person name="Deal K.R."/>
            <person name="Huo N."/>
            <person name="Zhu T."/>
            <person name="Wang L."/>
            <person name="Wang Y."/>
            <person name="McGuire P.E."/>
            <person name="Liu S."/>
            <person name="Long H."/>
            <person name="Ramasamy R.K."/>
            <person name="Rodriguez J.C."/>
            <person name="Van S.L."/>
            <person name="Yuan L."/>
            <person name="Wang Z."/>
            <person name="Xia Z."/>
            <person name="Xiao L."/>
            <person name="Anderson O.D."/>
            <person name="Ouyang S."/>
            <person name="Liang Y."/>
            <person name="Zimin A.V."/>
            <person name="Pertea G."/>
            <person name="Qi P."/>
            <person name="Bennetzen J.L."/>
            <person name="Dai X."/>
            <person name="Dawson M.W."/>
            <person name="Muller H.G."/>
            <person name="Kugler K."/>
            <person name="Rivarola-Duarte L."/>
            <person name="Spannagl M."/>
            <person name="Mayer K.F.X."/>
            <person name="Lu F.H."/>
            <person name="Bevan M.W."/>
            <person name="Leroy P."/>
            <person name="Li P."/>
            <person name="You F.M."/>
            <person name="Sun Q."/>
            <person name="Liu Z."/>
            <person name="Lyons E."/>
            <person name="Wicker T."/>
            <person name="Salzberg S.L."/>
            <person name="Devos K.M."/>
            <person name="Dvorak J."/>
        </authorList>
    </citation>
    <scope>NUCLEOTIDE SEQUENCE [LARGE SCALE GENOMIC DNA]</scope>
    <source>
        <strain evidence="1">cv. AL8/78</strain>
    </source>
</reference>
<reference evidence="1" key="5">
    <citation type="journal article" date="2021" name="G3 (Bethesda)">
        <title>Aegilops tauschii genome assembly Aet v5.0 features greater sequence contiguity and improved annotation.</title>
        <authorList>
            <person name="Wang L."/>
            <person name="Zhu T."/>
            <person name="Rodriguez J.C."/>
            <person name="Deal K.R."/>
            <person name="Dubcovsky J."/>
            <person name="McGuire P.E."/>
            <person name="Lux T."/>
            <person name="Spannagl M."/>
            <person name="Mayer K.F.X."/>
            <person name="Baldrich P."/>
            <person name="Meyers B.C."/>
            <person name="Huo N."/>
            <person name="Gu Y.Q."/>
            <person name="Zhou H."/>
            <person name="Devos K.M."/>
            <person name="Bennetzen J.L."/>
            <person name="Unver T."/>
            <person name="Budak H."/>
            <person name="Gulick P.J."/>
            <person name="Galiba G."/>
            <person name="Kalapos B."/>
            <person name="Nelson D.R."/>
            <person name="Li P."/>
            <person name="You F.M."/>
            <person name="Luo M.C."/>
            <person name="Dvorak J."/>
        </authorList>
    </citation>
    <scope>NUCLEOTIDE SEQUENCE [LARGE SCALE GENOMIC DNA]</scope>
    <source>
        <strain evidence="1">cv. AL8/78</strain>
    </source>
</reference>
<keyword evidence="2" id="KW-1185">Reference proteome</keyword>
<sequence length="32" mass="3576">MSVSCFCDCTGVICSFVRIFECSQIVKQSNIK</sequence>
<reference evidence="2" key="1">
    <citation type="journal article" date="2014" name="Science">
        <title>Ancient hybridizations among the ancestral genomes of bread wheat.</title>
        <authorList>
            <consortium name="International Wheat Genome Sequencing Consortium,"/>
            <person name="Marcussen T."/>
            <person name="Sandve S.R."/>
            <person name="Heier L."/>
            <person name="Spannagl M."/>
            <person name="Pfeifer M."/>
            <person name="Jakobsen K.S."/>
            <person name="Wulff B.B."/>
            <person name="Steuernagel B."/>
            <person name="Mayer K.F."/>
            <person name="Olsen O.A."/>
        </authorList>
    </citation>
    <scope>NUCLEOTIDE SEQUENCE [LARGE SCALE GENOMIC DNA]</scope>
    <source>
        <strain evidence="2">cv. AL8/78</strain>
    </source>
</reference>
<dbReference type="EnsemblPlants" id="AET5Gv20886000.4">
    <property type="protein sequence ID" value="AET5Gv20886000.4"/>
    <property type="gene ID" value="AET5Gv20886000"/>
</dbReference>
<accession>A0A453LRE3</accession>
<dbReference type="Proteomes" id="UP000015105">
    <property type="component" value="Chromosome 5D"/>
</dbReference>
<evidence type="ECO:0000313" key="1">
    <source>
        <dbReference type="EnsemblPlants" id="AET5Gv20886000.4"/>
    </source>
</evidence>
<evidence type="ECO:0000313" key="2">
    <source>
        <dbReference type="Proteomes" id="UP000015105"/>
    </source>
</evidence>
<organism evidence="1 2">
    <name type="scientific">Aegilops tauschii subsp. strangulata</name>
    <name type="common">Goatgrass</name>
    <dbReference type="NCBI Taxonomy" id="200361"/>
    <lineage>
        <taxon>Eukaryota</taxon>
        <taxon>Viridiplantae</taxon>
        <taxon>Streptophyta</taxon>
        <taxon>Embryophyta</taxon>
        <taxon>Tracheophyta</taxon>
        <taxon>Spermatophyta</taxon>
        <taxon>Magnoliopsida</taxon>
        <taxon>Liliopsida</taxon>
        <taxon>Poales</taxon>
        <taxon>Poaceae</taxon>
        <taxon>BOP clade</taxon>
        <taxon>Pooideae</taxon>
        <taxon>Triticodae</taxon>
        <taxon>Triticeae</taxon>
        <taxon>Triticinae</taxon>
        <taxon>Aegilops</taxon>
    </lineage>
</organism>
<dbReference type="AlphaFoldDB" id="A0A453LRE3"/>
<proteinExistence type="predicted"/>
<name>A0A453LRE3_AEGTS</name>
<protein>
    <submittedName>
        <fullName evidence="1">Uncharacterized protein</fullName>
    </submittedName>
</protein>